<evidence type="ECO:0000313" key="1">
    <source>
        <dbReference type="EMBL" id="MFC3292094.1"/>
    </source>
</evidence>
<evidence type="ECO:0000313" key="2">
    <source>
        <dbReference type="Proteomes" id="UP001595640"/>
    </source>
</evidence>
<protein>
    <submittedName>
        <fullName evidence="1">Uncharacterized protein</fullName>
    </submittedName>
</protein>
<accession>A0ABV7M0A5</accession>
<comment type="caution">
    <text evidence="1">The sequence shown here is derived from an EMBL/GenBank/DDBJ whole genome shotgun (WGS) entry which is preliminary data.</text>
</comment>
<keyword evidence="2" id="KW-1185">Reference proteome</keyword>
<proteinExistence type="predicted"/>
<dbReference type="Proteomes" id="UP001595640">
    <property type="component" value="Unassembled WGS sequence"/>
</dbReference>
<organism evidence="1 2">
    <name type="scientific">Modicisalibacter luteus</name>
    <dbReference type="NCBI Taxonomy" id="453962"/>
    <lineage>
        <taxon>Bacteria</taxon>
        <taxon>Pseudomonadati</taxon>
        <taxon>Pseudomonadota</taxon>
        <taxon>Gammaproteobacteria</taxon>
        <taxon>Oceanospirillales</taxon>
        <taxon>Halomonadaceae</taxon>
        <taxon>Modicisalibacter</taxon>
    </lineage>
</organism>
<name>A0ABV7M0A5_9GAMM</name>
<gene>
    <name evidence="1" type="ORF">ACFOEI_08420</name>
</gene>
<dbReference type="EMBL" id="JBHRUH010000013">
    <property type="protein sequence ID" value="MFC3292094.1"/>
    <property type="molecule type" value="Genomic_DNA"/>
</dbReference>
<dbReference type="RefSeq" id="WP_019020705.1">
    <property type="nucleotide sequence ID" value="NZ_BMXD01000020.1"/>
</dbReference>
<reference evidence="2" key="1">
    <citation type="journal article" date="2019" name="Int. J. Syst. Evol. Microbiol.">
        <title>The Global Catalogue of Microorganisms (GCM) 10K type strain sequencing project: providing services to taxonomists for standard genome sequencing and annotation.</title>
        <authorList>
            <consortium name="The Broad Institute Genomics Platform"/>
            <consortium name="The Broad Institute Genome Sequencing Center for Infectious Disease"/>
            <person name="Wu L."/>
            <person name="Ma J."/>
        </authorList>
    </citation>
    <scope>NUCLEOTIDE SEQUENCE [LARGE SCALE GENOMIC DNA]</scope>
    <source>
        <strain evidence="2">KCTC 12847</strain>
    </source>
</reference>
<sequence length="49" mass="5244">MGQKSERDVPIPASDELILNQATFSLGGLKSLVDMPTLAGDRIRASNET</sequence>